<gene>
    <name evidence="3" type="ORF">D9613_010888</name>
</gene>
<feature type="compositionally biased region" description="Basic and acidic residues" evidence="1">
    <location>
        <begin position="1"/>
        <end position="16"/>
    </location>
</feature>
<evidence type="ECO:0000259" key="2">
    <source>
        <dbReference type="PROSITE" id="PS50020"/>
    </source>
</evidence>
<name>A0A8H4QLN9_9AGAR</name>
<dbReference type="Proteomes" id="UP000521872">
    <property type="component" value="Unassembled WGS sequence"/>
</dbReference>
<dbReference type="OrthoDB" id="2444812at2759"/>
<sequence>MSSSENKEVEEQRAVEETTTETEAPKESISKSQSPETDAESRSDSGSARPSEAPESRSTSEVPPTTQWQAVWSPQYNAYYFYNPTTQETTWVNPLQPEASTSATPSTSTAEASSSSSTPEAAGSGAAGPSSSSGYQQPTLSAQAQHKAALEAAAIAQGIDPALAHLDPSLLTAAIPGASASADPSMGPVFTAKFNARTGQFAPAASRDPTHLSEYERAKRMSEFYFDVNKWEEDLAKRGGRLRGEEDGEGSANGDGSDKKRKRPTKKDIERFKEQKRQKKIAKTAWLRT</sequence>
<proteinExistence type="predicted"/>
<evidence type="ECO:0000313" key="3">
    <source>
        <dbReference type="EMBL" id="KAF4613238.1"/>
    </source>
</evidence>
<feature type="region of interest" description="Disordered" evidence="1">
    <location>
        <begin position="91"/>
        <end position="146"/>
    </location>
</feature>
<accession>A0A8H4QLN9</accession>
<protein>
    <recommendedName>
        <fullName evidence="2">WW domain-containing protein</fullName>
    </recommendedName>
</protein>
<evidence type="ECO:0000313" key="4">
    <source>
        <dbReference type="Proteomes" id="UP000521872"/>
    </source>
</evidence>
<reference evidence="3 4" key="1">
    <citation type="submission" date="2019-12" db="EMBL/GenBank/DDBJ databases">
        <authorList>
            <person name="Floudas D."/>
            <person name="Bentzer J."/>
            <person name="Ahren D."/>
            <person name="Johansson T."/>
            <person name="Persson P."/>
            <person name="Tunlid A."/>
        </authorList>
    </citation>
    <scope>NUCLEOTIDE SEQUENCE [LARGE SCALE GENOMIC DNA]</scope>
    <source>
        <strain evidence="3 4">CBS 102.39</strain>
    </source>
</reference>
<comment type="caution">
    <text evidence="3">The sequence shown here is derived from an EMBL/GenBank/DDBJ whole genome shotgun (WGS) entry which is preliminary data.</text>
</comment>
<dbReference type="CDD" id="cd00201">
    <property type="entry name" value="WW"/>
    <property type="match status" value="1"/>
</dbReference>
<dbReference type="Pfam" id="PF00397">
    <property type="entry name" value="WW"/>
    <property type="match status" value="1"/>
</dbReference>
<evidence type="ECO:0000256" key="1">
    <source>
        <dbReference type="SAM" id="MobiDB-lite"/>
    </source>
</evidence>
<feature type="compositionally biased region" description="Low complexity" evidence="1">
    <location>
        <begin position="97"/>
        <end position="134"/>
    </location>
</feature>
<feature type="domain" description="WW" evidence="2">
    <location>
        <begin position="62"/>
        <end position="96"/>
    </location>
</feature>
<dbReference type="Gene3D" id="2.20.70.10">
    <property type="match status" value="1"/>
</dbReference>
<organism evidence="3 4">
    <name type="scientific">Agrocybe pediades</name>
    <dbReference type="NCBI Taxonomy" id="84607"/>
    <lineage>
        <taxon>Eukaryota</taxon>
        <taxon>Fungi</taxon>
        <taxon>Dikarya</taxon>
        <taxon>Basidiomycota</taxon>
        <taxon>Agaricomycotina</taxon>
        <taxon>Agaricomycetes</taxon>
        <taxon>Agaricomycetidae</taxon>
        <taxon>Agaricales</taxon>
        <taxon>Agaricineae</taxon>
        <taxon>Strophariaceae</taxon>
        <taxon>Agrocybe</taxon>
    </lineage>
</organism>
<dbReference type="AlphaFoldDB" id="A0A8H4QLN9"/>
<dbReference type="InterPro" id="IPR036020">
    <property type="entry name" value="WW_dom_sf"/>
</dbReference>
<feature type="compositionally biased region" description="Polar residues" evidence="1">
    <location>
        <begin position="56"/>
        <end position="67"/>
    </location>
</feature>
<dbReference type="InterPro" id="IPR001202">
    <property type="entry name" value="WW_dom"/>
</dbReference>
<dbReference type="EMBL" id="JAACJL010000046">
    <property type="protein sequence ID" value="KAF4613238.1"/>
    <property type="molecule type" value="Genomic_DNA"/>
</dbReference>
<keyword evidence="4" id="KW-1185">Reference proteome</keyword>
<dbReference type="PROSITE" id="PS01159">
    <property type="entry name" value="WW_DOMAIN_1"/>
    <property type="match status" value="1"/>
</dbReference>
<feature type="region of interest" description="Disordered" evidence="1">
    <location>
        <begin position="1"/>
        <end position="67"/>
    </location>
</feature>
<dbReference type="SMART" id="SM00456">
    <property type="entry name" value="WW"/>
    <property type="match status" value="1"/>
</dbReference>
<feature type="compositionally biased region" description="Basic and acidic residues" evidence="1">
    <location>
        <begin position="266"/>
        <end position="275"/>
    </location>
</feature>
<dbReference type="PROSITE" id="PS50020">
    <property type="entry name" value="WW_DOMAIN_2"/>
    <property type="match status" value="1"/>
</dbReference>
<dbReference type="SUPFAM" id="SSF51045">
    <property type="entry name" value="WW domain"/>
    <property type="match status" value="1"/>
</dbReference>
<feature type="region of interest" description="Disordered" evidence="1">
    <location>
        <begin position="239"/>
        <end position="289"/>
    </location>
</feature>